<sequence>MSKKVEHKGPNEIMQQIAKQYQDIFNQVDQFKEHFGDKLVDQIYRMQNDIKQTLPEFSNANQKELLEAIQHQHLDGMKVALDTFIKDTSTKMYHTEKLFHELRQPLEHTKEQHHTQTNAQEPGWSDFTKIPEKKPLPQKNHRNLQQNGQKKINKPKF</sequence>
<keyword evidence="3" id="KW-1185">Reference proteome</keyword>
<name>A0A1M6J351_9FLAO</name>
<proteinExistence type="predicted"/>
<dbReference type="Proteomes" id="UP000184432">
    <property type="component" value="Unassembled WGS sequence"/>
</dbReference>
<gene>
    <name evidence="2" type="ORF">SAMN04488508_108217</name>
</gene>
<dbReference type="EMBL" id="FQYP01000008">
    <property type="protein sequence ID" value="SHJ41097.1"/>
    <property type="molecule type" value="Genomic_DNA"/>
</dbReference>
<evidence type="ECO:0000313" key="2">
    <source>
        <dbReference type="EMBL" id="SHJ41097.1"/>
    </source>
</evidence>
<evidence type="ECO:0000256" key="1">
    <source>
        <dbReference type="SAM" id="MobiDB-lite"/>
    </source>
</evidence>
<evidence type="ECO:0000313" key="3">
    <source>
        <dbReference type="Proteomes" id="UP000184432"/>
    </source>
</evidence>
<accession>A0A1M6J351</accession>
<reference evidence="3" key="1">
    <citation type="submission" date="2016-11" db="EMBL/GenBank/DDBJ databases">
        <authorList>
            <person name="Varghese N."/>
            <person name="Submissions S."/>
        </authorList>
    </citation>
    <scope>NUCLEOTIDE SEQUENCE [LARGE SCALE GENOMIC DNA]</scope>
    <source>
        <strain evidence="3">DSM 22623</strain>
    </source>
</reference>
<dbReference type="RefSeq" id="WP_073319361.1">
    <property type="nucleotide sequence ID" value="NZ_FQYP01000008.1"/>
</dbReference>
<protein>
    <submittedName>
        <fullName evidence="2">Uncharacterized protein</fullName>
    </submittedName>
</protein>
<dbReference type="AlphaFoldDB" id="A0A1M6J351"/>
<feature type="compositionally biased region" description="Basic and acidic residues" evidence="1">
    <location>
        <begin position="103"/>
        <end position="114"/>
    </location>
</feature>
<dbReference type="STRING" id="570521.SAMN04488508_108217"/>
<feature type="region of interest" description="Disordered" evidence="1">
    <location>
        <begin position="103"/>
        <end position="157"/>
    </location>
</feature>
<organism evidence="2 3">
    <name type="scientific">Aquimarina spongiae</name>
    <dbReference type="NCBI Taxonomy" id="570521"/>
    <lineage>
        <taxon>Bacteria</taxon>
        <taxon>Pseudomonadati</taxon>
        <taxon>Bacteroidota</taxon>
        <taxon>Flavobacteriia</taxon>
        <taxon>Flavobacteriales</taxon>
        <taxon>Flavobacteriaceae</taxon>
        <taxon>Aquimarina</taxon>
    </lineage>
</organism>